<evidence type="ECO:0000313" key="1">
    <source>
        <dbReference type="EMBL" id="KAH7919681.1"/>
    </source>
</evidence>
<sequence length="485" mass="55084">MLEYCECIAANRTVEHWFSDVFGTTDLSLKGIWADATKAKRKSTKDSQAKHCLVYLIPHTTRIKQCTNNTQKPVYPPSTWSKQSNLNPLASFVLHGIHASPRNVILDLTALWLQIQLHTHTLAQIYTRSQWDNSIAKVDSTICGFKVGMALDFGEYILVFDTLDNIFTWISQRQCSKTAVRSNLAVNIIRTDGHLCFGGIGIYTVNEIFYLAGLSVFLTKAEVFDSADCVARFCEAFWTFAHHTNLLKPCWHGYVLAVTEDQCLQYSHWLHVYGKDATMMSDRMASLCQVYIGTLAQHENDVWSYASGIVPSEKDLTLCHLIFGEDRWFCLTGKQPAFNDPITHIFVNSLYLTVGIPIPRFNDNAIDSLFLDVGDLCKRHIVPDLYLGDRQKHLWTITPNFPSHFVSGTTDRGSVQDGKIPFFHFVDMTLQFLSPIAHESWLILAVLHKWKTPILVEVDGVRNVHAQTILKMKRSLLVFSLGHRL</sequence>
<gene>
    <name evidence="1" type="ORF">BV22DRAFT_1050885</name>
</gene>
<proteinExistence type="predicted"/>
<protein>
    <submittedName>
        <fullName evidence="1">Uncharacterized protein</fullName>
    </submittedName>
</protein>
<reference evidence="1" key="1">
    <citation type="journal article" date="2021" name="New Phytol.">
        <title>Evolutionary innovations through gain and loss of genes in the ectomycorrhizal Boletales.</title>
        <authorList>
            <person name="Wu G."/>
            <person name="Miyauchi S."/>
            <person name="Morin E."/>
            <person name="Kuo A."/>
            <person name="Drula E."/>
            <person name="Varga T."/>
            <person name="Kohler A."/>
            <person name="Feng B."/>
            <person name="Cao Y."/>
            <person name="Lipzen A."/>
            <person name="Daum C."/>
            <person name="Hundley H."/>
            <person name="Pangilinan J."/>
            <person name="Johnson J."/>
            <person name="Barry K."/>
            <person name="LaButti K."/>
            <person name="Ng V."/>
            <person name="Ahrendt S."/>
            <person name="Min B."/>
            <person name="Choi I.G."/>
            <person name="Park H."/>
            <person name="Plett J.M."/>
            <person name="Magnuson J."/>
            <person name="Spatafora J.W."/>
            <person name="Nagy L.G."/>
            <person name="Henrissat B."/>
            <person name="Grigoriev I.V."/>
            <person name="Yang Z.L."/>
            <person name="Xu J."/>
            <person name="Martin F.M."/>
        </authorList>
    </citation>
    <scope>NUCLEOTIDE SEQUENCE</scope>
    <source>
        <strain evidence="1">KUC20120723A-06</strain>
    </source>
</reference>
<organism evidence="1 2">
    <name type="scientific">Leucogyrophana mollusca</name>
    <dbReference type="NCBI Taxonomy" id="85980"/>
    <lineage>
        <taxon>Eukaryota</taxon>
        <taxon>Fungi</taxon>
        <taxon>Dikarya</taxon>
        <taxon>Basidiomycota</taxon>
        <taxon>Agaricomycotina</taxon>
        <taxon>Agaricomycetes</taxon>
        <taxon>Agaricomycetidae</taxon>
        <taxon>Boletales</taxon>
        <taxon>Boletales incertae sedis</taxon>
        <taxon>Leucogyrophana</taxon>
    </lineage>
</organism>
<dbReference type="Proteomes" id="UP000790709">
    <property type="component" value="Unassembled WGS sequence"/>
</dbReference>
<dbReference type="EMBL" id="MU266639">
    <property type="protein sequence ID" value="KAH7919681.1"/>
    <property type="molecule type" value="Genomic_DNA"/>
</dbReference>
<accession>A0ACB8B380</accession>
<comment type="caution">
    <text evidence="1">The sequence shown here is derived from an EMBL/GenBank/DDBJ whole genome shotgun (WGS) entry which is preliminary data.</text>
</comment>
<keyword evidence="2" id="KW-1185">Reference proteome</keyword>
<name>A0ACB8B380_9AGAM</name>
<evidence type="ECO:0000313" key="2">
    <source>
        <dbReference type="Proteomes" id="UP000790709"/>
    </source>
</evidence>